<protein>
    <submittedName>
        <fullName evidence="1">Uncharacterized protein</fullName>
    </submittedName>
</protein>
<proteinExistence type="predicted"/>
<evidence type="ECO:0000313" key="2">
    <source>
        <dbReference type="Proteomes" id="UP000005446"/>
    </source>
</evidence>
<dbReference type="InParanoid" id="H0ERX8"/>
<dbReference type="HOGENOM" id="CLU_3242257_0_0_1"/>
<comment type="caution">
    <text evidence="1">The sequence shown here is derived from an EMBL/GenBank/DDBJ whole genome shotgun (WGS) entry which is preliminary data.</text>
</comment>
<accession>H0ERX8</accession>
<evidence type="ECO:0000313" key="1">
    <source>
        <dbReference type="EMBL" id="EHK98702.1"/>
    </source>
</evidence>
<dbReference type="AlphaFoldDB" id="H0ERX8"/>
<organism evidence="1 2">
    <name type="scientific">Glarea lozoyensis (strain ATCC 74030 / MF5533)</name>
    <dbReference type="NCBI Taxonomy" id="1104152"/>
    <lineage>
        <taxon>Eukaryota</taxon>
        <taxon>Fungi</taxon>
        <taxon>Dikarya</taxon>
        <taxon>Ascomycota</taxon>
        <taxon>Pezizomycotina</taxon>
        <taxon>Leotiomycetes</taxon>
        <taxon>Helotiales</taxon>
        <taxon>Helotiaceae</taxon>
        <taxon>Glarea</taxon>
    </lineage>
</organism>
<gene>
    <name evidence="1" type="ORF">M7I_5450</name>
</gene>
<keyword evidence="2" id="KW-1185">Reference proteome</keyword>
<name>H0ERX8_GLAL7</name>
<sequence>MGVCVVDGSVRGVCGLAIAALVSAWTGEGDMPTPSVHRFKRKK</sequence>
<dbReference type="Proteomes" id="UP000005446">
    <property type="component" value="Unassembled WGS sequence"/>
</dbReference>
<reference evidence="1 2" key="1">
    <citation type="journal article" date="2012" name="Eukaryot. Cell">
        <title>Genome sequence of the fungus Glarea lozoyensis: the first genome sequence of a species from the Helotiaceae family.</title>
        <authorList>
            <person name="Youssar L."/>
            <person name="Gruening B.A."/>
            <person name="Erxleben A."/>
            <person name="Guenther S."/>
            <person name="Huettel W."/>
        </authorList>
    </citation>
    <scope>NUCLEOTIDE SEQUENCE [LARGE SCALE GENOMIC DNA]</scope>
    <source>
        <strain evidence="2">ATCC 74030 / MF5533</strain>
    </source>
</reference>
<dbReference type="EMBL" id="AGUE01000138">
    <property type="protein sequence ID" value="EHK98702.1"/>
    <property type="molecule type" value="Genomic_DNA"/>
</dbReference>